<dbReference type="GO" id="GO:0006869">
    <property type="term" value="P:lipid transport"/>
    <property type="evidence" value="ECO:0007669"/>
    <property type="project" value="UniProtKB-KW"/>
</dbReference>
<evidence type="ECO:0000256" key="2">
    <source>
        <dbReference type="ARBA" id="ARBA00022448"/>
    </source>
</evidence>
<reference evidence="8 9" key="1">
    <citation type="submission" date="2019-12" db="EMBL/GenBank/DDBJ databases">
        <authorList>
            <person name="Alioto T."/>
            <person name="Alioto T."/>
            <person name="Gomez Garrido J."/>
        </authorList>
    </citation>
    <scope>NUCLEOTIDE SEQUENCE [LARGE SCALE GENOMIC DNA]</scope>
</reference>
<comment type="similarity">
    <text evidence="1">Belongs to the VPS13 family.</text>
</comment>
<dbReference type="GO" id="GO:0045053">
    <property type="term" value="P:protein retention in Golgi apparatus"/>
    <property type="evidence" value="ECO:0007669"/>
    <property type="project" value="TreeGrafter"/>
</dbReference>
<protein>
    <recommendedName>
        <fullName evidence="10">Vacuolar protein sorting-associated protein</fullName>
    </recommendedName>
</protein>
<dbReference type="PANTHER" id="PTHR16166:SF143">
    <property type="entry name" value="PROTEIN SORTING-ASSOCIATED PROTEIN, PUTATIVE (DUF1162)-RELATED"/>
    <property type="match status" value="1"/>
</dbReference>
<feature type="domain" description="Vacuolar protein sorting-associated protein 13 VPS13 adaptor binding" evidence="6">
    <location>
        <begin position="2059"/>
        <end position="2660"/>
    </location>
</feature>
<evidence type="ECO:0000259" key="7">
    <source>
        <dbReference type="Pfam" id="PF25037"/>
    </source>
</evidence>
<evidence type="ECO:0000256" key="4">
    <source>
        <dbReference type="SAM" id="MobiDB-lite"/>
    </source>
</evidence>
<dbReference type="PANTHER" id="PTHR16166">
    <property type="entry name" value="VACUOLAR PROTEIN SORTING-ASSOCIATED PROTEIN VPS13"/>
    <property type="match status" value="1"/>
</dbReference>
<dbReference type="GO" id="GO:1990064">
    <property type="term" value="P:ground tissue pattern formation"/>
    <property type="evidence" value="ECO:0007669"/>
    <property type="project" value="EnsemblPlants"/>
</dbReference>
<dbReference type="GO" id="GO:0010082">
    <property type="term" value="P:regulation of root meristem growth"/>
    <property type="evidence" value="ECO:0007669"/>
    <property type="project" value="EnsemblPlants"/>
</dbReference>
<dbReference type="InterPro" id="IPR026847">
    <property type="entry name" value="VPS13"/>
</dbReference>
<comment type="caution">
    <text evidence="8">The sequence shown here is derived from an EMBL/GenBank/DDBJ whole genome shotgun (WGS) entry which is preliminary data.</text>
</comment>
<dbReference type="GO" id="GO:0006623">
    <property type="term" value="P:protein targeting to vacuole"/>
    <property type="evidence" value="ECO:0007669"/>
    <property type="project" value="TreeGrafter"/>
</dbReference>
<proteinExistence type="inferred from homology"/>
<organism evidence="8 9">
    <name type="scientific">Olea europaea subsp. europaea</name>
    <dbReference type="NCBI Taxonomy" id="158383"/>
    <lineage>
        <taxon>Eukaryota</taxon>
        <taxon>Viridiplantae</taxon>
        <taxon>Streptophyta</taxon>
        <taxon>Embryophyta</taxon>
        <taxon>Tracheophyta</taxon>
        <taxon>Spermatophyta</taxon>
        <taxon>Magnoliopsida</taxon>
        <taxon>eudicotyledons</taxon>
        <taxon>Gunneridae</taxon>
        <taxon>Pentapetalae</taxon>
        <taxon>asterids</taxon>
        <taxon>lamiids</taxon>
        <taxon>Lamiales</taxon>
        <taxon>Oleaceae</taxon>
        <taxon>Oleeae</taxon>
        <taxon>Olea</taxon>
    </lineage>
</organism>
<evidence type="ECO:0000313" key="8">
    <source>
        <dbReference type="EMBL" id="CAA3023760.1"/>
    </source>
</evidence>
<keyword evidence="9" id="KW-1185">Reference proteome</keyword>
<evidence type="ECO:0000256" key="1">
    <source>
        <dbReference type="ARBA" id="ARBA00006545"/>
    </source>
</evidence>
<dbReference type="Pfam" id="PF25037">
    <property type="entry name" value="VPS13_C"/>
    <property type="match status" value="1"/>
</dbReference>
<dbReference type="Gramene" id="OE9A010506T4">
    <property type="protein sequence ID" value="OE9A010506C4"/>
    <property type="gene ID" value="OE9A010506"/>
</dbReference>
<feature type="region of interest" description="Disordered" evidence="4">
    <location>
        <begin position="407"/>
        <end position="428"/>
    </location>
</feature>
<keyword evidence="2" id="KW-0813">Transport</keyword>
<feature type="domain" description="Intermembrane lipid transfer protein VPS13-like C-terminal" evidence="7">
    <location>
        <begin position="3238"/>
        <end position="3303"/>
    </location>
</feature>
<dbReference type="Proteomes" id="UP000594638">
    <property type="component" value="Unassembled WGS sequence"/>
</dbReference>
<name>A0A8S0V1S8_OLEEU</name>
<keyword evidence="3" id="KW-0445">Lipid transport</keyword>
<dbReference type="EMBL" id="CACTIH010009095">
    <property type="protein sequence ID" value="CAA3023760.1"/>
    <property type="molecule type" value="Genomic_DNA"/>
</dbReference>
<evidence type="ECO:0000259" key="6">
    <source>
        <dbReference type="Pfam" id="PF25036"/>
    </source>
</evidence>
<dbReference type="InterPro" id="IPR026854">
    <property type="entry name" value="VPS13_N"/>
</dbReference>
<dbReference type="OrthoDB" id="428159at2759"/>
<evidence type="ECO:0000259" key="5">
    <source>
        <dbReference type="Pfam" id="PF12624"/>
    </source>
</evidence>
<feature type="domain" description="Chorein N-terminal" evidence="5">
    <location>
        <begin position="1"/>
        <end position="740"/>
    </location>
</feature>
<dbReference type="Pfam" id="PF25036">
    <property type="entry name" value="VPS13_VAB"/>
    <property type="match status" value="1"/>
</dbReference>
<dbReference type="Pfam" id="PF12624">
    <property type="entry name" value="VPS13_N"/>
    <property type="match status" value="1"/>
</dbReference>
<dbReference type="InterPro" id="IPR056748">
    <property type="entry name" value="VPS13-like_C"/>
</dbReference>
<evidence type="ECO:0000313" key="9">
    <source>
        <dbReference type="Proteomes" id="UP000594638"/>
    </source>
</evidence>
<gene>
    <name evidence="8" type="ORF">OLEA9_A010506</name>
</gene>
<evidence type="ECO:0000256" key="3">
    <source>
        <dbReference type="ARBA" id="ARBA00023055"/>
    </source>
</evidence>
<sequence>MFEGLVRQLILGYLGQYIKDIQKEQLKITLWHEEVFLENVELILEAFDYLQLPFALKQGRVGKLSIKIPWKKLGWDPIIIILEDVYVCACNRDDEEWGMDAVERREFASKKAKLAAAELAKLSRRVCDNQAGNSFISYITAKILDNIQVSIRNVHVLYHDTLMAMAITTFGLKFESLTIMKQNPAGSSISKVRGVQVNKLVEVQGLEFYFNTIQGVDDVGSDSLAESKLQDSDICMLAPLDVSMSLSVNRSGKLEKDAPQYTINVDFTRVVMSMNEVQLQHILTLYDYLALCQLRETYGRYRPWRTPLDKKLKGWQIAWWQYAQQSVLSDVRRRLRKTSWKYLGERLNCRRKYVSLYRIKLKCLKQDQVIEEDVQQELEEMEKATDIDDILGYRSMAERELEDFLVNSPSSQGSSAVIFDKSQEDSRLPSKPRGWLNWLSRGMLGAGGTDDSSQFSGVISDDVIKDIYEVTKFHPAPSLNGDISVMDEVFFSSIKFNIREIYATLLSVDLGRAIADVMLDEISVEGKLWEKSGVVTLSVKSVQLLNPCNNQIMLLTKKVYSEENLLEIQPSLNIKIDLSPPNSDVNLSIKVILHPTEVICDSEFLRNVVDYFHVLKHLSFQQERVLISLNGIDNLHARLLSKIDYVLSNRQKLLWDINLLHAVIIVPWENAVSEPHKMVLEAGPISFVSNREIGSFSSHMPDQSCLLKNYVHSHSTEDIPSGLQFQDLYDLFEMNINNLEMNIMMPRASAPIPIFEKFNASSSLASCIILDEPILKGLEVHIKVSSLFAHFSASMYGAVLGLTEHFNLLLLRSNFIMPLDVMSNELRTSTYIWFSITTSLDVIDLLVDLEDGVTNGYKLMLCIQMLDLGFDKKDSPVCWASVKTLRITARSPNDDQKNYVLCSTASVLGSASIGQENVSVCLGRHDGNSDDKSSTAYGCIFLHYEACRKIGFFRHEYRICINNLDINCYPFIVGLMVRFFDKISMYSTSQFEDRQPNVEGKNLSPRPGFDLRNFGFLNRHGDGFSEWTNSSLDHFPFVTCKNFRSLFNIEDPAIDVRAEWKTALNLKNQEKKSPKFSNAEKVEVFSSPLLKPNTGADSWQRTYSDNNSILVDMKLGSIAVHFHDSSCIIGTVSLPLAKSLFSVCEDCLDVVCSTEGLNLSSLQCTQTIHEFLWGPVSLNLSPILNLRLRKENTHSLKSHLEMDFSIQHVSCTLPPDFLAVVIGYFSLPDWNLSTDEGPTGKKLDSMNSEHPISITYNFEILDCDLITPARYCSEFLKVDIEQLCISFMENIDSGMVLKGIPSTCRVSADKLADRNHCIDLFGHNLSLSLLLLKSEMFDSSSTYQNSILIAPLSADVWVRLPSQSEISDVAASCPACVMANISSCQVDIEGDLAVVGFEALVYVIHQFSMVDKKSKFFASNSSRFLQLKEPLLENVSLQPEASTVTFTEMKFCMKSLSLRLHHSKRESTSSELVAEAEVQFTCTASLVNGKPLCFCISFSSLALFSLLSSVMLVECTSPVSCSSVLDIALSVSDHRENHLVVSLPSLDVWVHLFDWIEIFDLLGSCIEQPFVSLTSGPSENIEIASCTSSTNMRHDADYFTLTLENLGMTIHIPAEVSRASSSTFWRPHTHDEQCLSGFCGRIVGHQNCFLSVTLQSSCTVLVADGKTMKLKVNFEKMIGMMNLFVDKSEQAWPLFQLFQINLEAEIFSYMIENADIKVEVVCDNLEVQLSDHILYFLQFTWLEKSEDRPFQFIFKSVDFTAQLRNFSLLLIDSKWTSRGPLLELLLRNLYFFSNVMPDKIEGTIGCELQVNYNNIEKVLWEPFVEPWKVLSSMSRKHDESALLNSAMMTDIHLESTAQLNLNITESLVEVVLRAIEMIKDAWGFMGMTESSKFLNSRIRENLETGRYAPYILQNLTALPLVYNVCQGQVRADDMDLSQSKCLLQPGSSTPVYVNESPEEQLFRYRPVQSSDRLTDKQLLEAAHHYIIFQLEGTSVTSDPISMDLVGRRYFEVDFSKSSNNTELGRDADIAVINKRVEEVGRADVNRGFIVPVVIDVSVQRYTKLMRLYSTVVLLNATSVPLELRFDIPFGVSPKILGPIFPGQEFPLPLHLAESGRIRWRPLGDTYLWSEAFNMSSIVSRESRISFLRSFVCYPSHPSSDAFRCCISVRDQCLPSTAMLKKVLSPFDVDIGKHSYNSNDEFSNKLERPKDRFLHQVTLTSPLVLKNYLPEAICLTLENAGVTRTAFLSEVETSLFHVDSSHDLSVTFQLRGFKPSIMKFPRAETFSAMTKFSGMRFSVSEVIKFDPELLDGSLFITVEKVMDAFSGAREVHVSVPFLLYNCTGLSLCLSSSINEMKGYSCIIPSCYRIDEENLPFEKKDGLGFLCSNLDMPATAGSTSETNLNSPDLLKTDSKKVGACMFSPDPNSFSGDIMVRLSRYLPSVLESYSKQSWSSPFSLVPPTGSISVLIPQPSMISGYIVSVSAVAAPFSGGTKIITFQHRYVISNACTKKLCYKQKGTAFAVSLEAGRHSHIQWIDTRRELLISVRFDEPGWEWSGCFLPEQLGDTQIKMRNYISGAINMIRVEVQSADVSIREEKIVGSPHGNSGTNLILLSDDDTGFMPYRIDNMSRERLRIYQPRCESFETLVQSYTSAPYAWDEPCYPHRLTVEVPGERVLGSYALDDIEVQSFVYLPATSEKPERNLLISVHSEGAIKVLSIVDSSYHVLNDLKSLHVPRLKDKRKPIQKYETSVHYKERISVDIPFLGISLMNSHPEELLFACAKNMKVNFVQSLDQQQFNLQVSSLQIDNQLNITPYPVILSFDHGNKGNLVNQVKYKEDSTKMASGSMPQISYREPVFSLAVAKWRNKDTLVSFEHISLRIADFYLEIEQEVVLRLFDFFKTLSSRLESRIFQHMGSTHHQLFPDFEFSRNAPVDVGKHLCSTNITMLNKDNKRSCLLPKMVPTGAPWQQIHLLARKQKKIYVESFDMAPIKFTLSFSSSPWMLRNGVLTSGESLIHRGLMALADVEGAKIHLNQLILSHQLASWESIQEILISHYTRQFLHEMYKVFGSAGVIGNPMGFARSLGLGIKDFLSLPIWNVFQSPSGLVTGVAQGTTSLLSNTVYAISDATSQFSKAAHKGIVAFTFDDQTVTKMEKQQKGMSSQSKGVINEFLEGLTGVLQSPIKGAEKHGLPGLLSGIAVGVTGLVARPAASILEVTGKTAQSIRNRSRLHQMGHHHLRVRLPRPLSREFPLRPYSWEEAVASSVFTEVDMKLQDETLVMCKALNPGGKFVITTKRIVLVVSCSSLKDLGKPEFEGVPADPEWVIESEIGLESVIHADIDKEVVHIVGSSSDTTTGHNQHYQKRAKGKQWNILHTPLPLLQTNLVFTCQEAAQEFLEVLLSTIEKEKEQGWGFVYVLHQSNIK</sequence>
<accession>A0A8S0V1S8</accession>
<dbReference type="InterPro" id="IPR009543">
    <property type="entry name" value="VPS13_VAB"/>
</dbReference>
<evidence type="ECO:0008006" key="10">
    <source>
        <dbReference type="Google" id="ProtNLM"/>
    </source>
</evidence>